<gene>
    <name evidence="1" type="ORF">V6N12_022949</name>
</gene>
<keyword evidence="2" id="KW-1185">Reference proteome</keyword>
<proteinExistence type="predicted"/>
<reference evidence="1 2" key="1">
    <citation type="journal article" date="2024" name="G3 (Bethesda)">
        <title>Genome assembly of Hibiscus sabdariffa L. provides insights into metabolisms of medicinal natural products.</title>
        <authorList>
            <person name="Kim T."/>
        </authorList>
    </citation>
    <scope>NUCLEOTIDE SEQUENCE [LARGE SCALE GENOMIC DNA]</scope>
    <source>
        <strain evidence="1">TK-2024</strain>
        <tissue evidence="1">Old leaves</tissue>
    </source>
</reference>
<dbReference type="Gene3D" id="3.30.70.100">
    <property type="match status" value="1"/>
</dbReference>
<accession>A0ABR2FW77</accession>
<organism evidence="1 2">
    <name type="scientific">Hibiscus sabdariffa</name>
    <name type="common">roselle</name>
    <dbReference type="NCBI Taxonomy" id="183260"/>
    <lineage>
        <taxon>Eukaryota</taxon>
        <taxon>Viridiplantae</taxon>
        <taxon>Streptophyta</taxon>
        <taxon>Embryophyta</taxon>
        <taxon>Tracheophyta</taxon>
        <taxon>Spermatophyta</taxon>
        <taxon>Magnoliopsida</taxon>
        <taxon>eudicotyledons</taxon>
        <taxon>Gunneridae</taxon>
        <taxon>Pentapetalae</taxon>
        <taxon>rosids</taxon>
        <taxon>malvids</taxon>
        <taxon>Malvales</taxon>
        <taxon>Malvaceae</taxon>
        <taxon>Malvoideae</taxon>
        <taxon>Hibiscus</taxon>
    </lineage>
</organism>
<evidence type="ECO:0000313" key="2">
    <source>
        <dbReference type="Proteomes" id="UP001472677"/>
    </source>
</evidence>
<dbReference type="EMBL" id="JBBPBM010000004">
    <property type="protein sequence ID" value="KAK8588513.1"/>
    <property type="molecule type" value="Genomic_DNA"/>
</dbReference>
<dbReference type="InterPro" id="IPR044296">
    <property type="entry name" value="HIPP46"/>
</dbReference>
<comment type="caution">
    <text evidence="1">The sequence shown here is derived from an EMBL/GenBank/DDBJ whole genome shotgun (WGS) entry which is preliminary data.</text>
</comment>
<evidence type="ECO:0008006" key="3">
    <source>
        <dbReference type="Google" id="ProtNLM"/>
    </source>
</evidence>
<sequence>MTKKIVVKVSMKDGKSRSKALKTADGLLGVDSASLKGEDKSQTEITGNVDAVKLTRLLMKRFEYVDLVSVSEAGGEKKKESEPQICTISRRSPPYNLQCYGQAVPSYGYVEHHEPPCSIS</sequence>
<protein>
    <recommendedName>
        <fullName evidence="3">HMA domain-containing protein</fullName>
    </recommendedName>
</protein>
<dbReference type="PANTHER" id="PTHR46371">
    <property type="entry name" value="OS04G0464100 PROTEIN"/>
    <property type="match status" value="1"/>
</dbReference>
<dbReference type="Proteomes" id="UP001472677">
    <property type="component" value="Unassembled WGS sequence"/>
</dbReference>
<name>A0ABR2FW77_9ROSI</name>
<evidence type="ECO:0000313" key="1">
    <source>
        <dbReference type="EMBL" id="KAK8588513.1"/>
    </source>
</evidence>